<gene>
    <name evidence="2" type="ORF">AaE_008696</name>
</gene>
<organism evidence="2 3">
    <name type="scientific">Aphanomyces astaci</name>
    <name type="common">Crayfish plague agent</name>
    <dbReference type="NCBI Taxonomy" id="112090"/>
    <lineage>
        <taxon>Eukaryota</taxon>
        <taxon>Sar</taxon>
        <taxon>Stramenopiles</taxon>
        <taxon>Oomycota</taxon>
        <taxon>Saprolegniomycetes</taxon>
        <taxon>Saprolegniales</taxon>
        <taxon>Verrucalvaceae</taxon>
        <taxon>Aphanomyces</taxon>
    </lineage>
</organism>
<dbReference type="EMBL" id="VJMI01014535">
    <property type="protein sequence ID" value="KAF0740986.1"/>
    <property type="molecule type" value="Genomic_DNA"/>
</dbReference>
<comment type="caution">
    <text evidence="2">The sequence shown here is derived from an EMBL/GenBank/DDBJ whole genome shotgun (WGS) entry which is preliminary data.</text>
</comment>
<proteinExistence type="predicted"/>
<dbReference type="Proteomes" id="UP000469452">
    <property type="component" value="Unassembled WGS sequence"/>
</dbReference>
<sequence>MPPTKVPKKRLGLNTKGASSDNPNRKIPKKQKAANMRDKGTIKRLN</sequence>
<dbReference type="AlphaFoldDB" id="A0A6A5ACN9"/>
<evidence type="ECO:0000256" key="1">
    <source>
        <dbReference type="SAM" id="MobiDB-lite"/>
    </source>
</evidence>
<name>A0A6A5ACN9_APHAT</name>
<reference evidence="2 3" key="1">
    <citation type="submission" date="2019-06" db="EMBL/GenBank/DDBJ databases">
        <title>Genomics analysis of Aphanomyces spp. identifies a new class of oomycete effector associated with host adaptation.</title>
        <authorList>
            <person name="Gaulin E."/>
        </authorList>
    </citation>
    <scope>NUCLEOTIDE SEQUENCE [LARGE SCALE GENOMIC DNA]</scope>
    <source>
        <strain evidence="2 3">E</strain>
    </source>
</reference>
<evidence type="ECO:0000313" key="2">
    <source>
        <dbReference type="EMBL" id="KAF0740986.1"/>
    </source>
</evidence>
<accession>A0A6A5ACN9</accession>
<feature type="region of interest" description="Disordered" evidence="1">
    <location>
        <begin position="1"/>
        <end position="46"/>
    </location>
</feature>
<feature type="non-terminal residue" evidence="2">
    <location>
        <position position="46"/>
    </location>
</feature>
<protein>
    <submittedName>
        <fullName evidence="2">Uncharacterized protein</fullName>
    </submittedName>
</protein>
<evidence type="ECO:0000313" key="3">
    <source>
        <dbReference type="Proteomes" id="UP000469452"/>
    </source>
</evidence>
<feature type="compositionally biased region" description="Basic residues" evidence="1">
    <location>
        <begin position="1"/>
        <end position="11"/>
    </location>
</feature>
<feature type="compositionally biased region" description="Basic and acidic residues" evidence="1">
    <location>
        <begin position="35"/>
        <end position="46"/>
    </location>
</feature>
<dbReference type="VEuPathDB" id="FungiDB:H257_00253"/>